<dbReference type="Gene3D" id="2.60.120.10">
    <property type="entry name" value="Jelly Rolls"/>
    <property type="match status" value="1"/>
</dbReference>
<dbReference type="Gene3D" id="1.10.260.40">
    <property type="entry name" value="lambda repressor-like DNA-binding domains"/>
    <property type="match status" value="1"/>
</dbReference>
<proteinExistence type="predicted"/>
<evidence type="ECO:0000259" key="3">
    <source>
        <dbReference type="PROSITE" id="PS50943"/>
    </source>
</evidence>
<dbReference type="InterPro" id="IPR010982">
    <property type="entry name" value="Lambda_DNA-bd_dom_sf"/>
</dbReference>
<evidence type="ECO:0000256" key="1">
    <source>
        <dbReference type="ARBA" id="ARBA00023125"/>
    </source>
</evidence>
<dbReference type="PANTHER" id="PTHR46797">
    <property type="entry name" value="HTH-TYPE TRANSCRIPTIONAL REGULATOR"/>
    <property type="match status" value="1"/>
</dbReference>
<protein>
    <submittedName>
        <fullName evidence="4">Helix-turn-helix domain-containing protein</fullName>
    </submittedName>
</protein>
<dbReference type="CDD" id="cd00093">
    <property type="entry name" value="HTH_XRE"/>
    <property type="match status" value="1"/>
</dbReference>
<feature type="region of interest" description="Disordered" evidence="2">
    <location>
        <begin position="208"/>
        <end position="240"/>
    </location>
</feature>
<dbReference type="GO" id="GO:0005829">
    <property type="term" value="C:cytosol"/>
    <property type="evidence" value="ECO:0007669"/>
    <property type="project" value="TreeGrafter"/>
</dbReference>
<gene>
    <name evidence="4" type="ORF">FZO89_06520</name>
</gene>
<dbReference type="InterPro" id="IPR001387">
    <property type="entry name" value="Cro/C1-type_HTH"/>
</dbReference>
<evidence type="ECO:0000256" key="2">
    <source>
        <dbReference type="SAM" id="MobiDB-lite"/>
    </source>
</evidence>
<dbReference type="RefSeq" id="WP_149102483.1">
    <property type="nucleotide sequence ID" value="NZ_VTFT01000001.1"/>
</dbReference>
<dbReference type="InterPro" id="IPR014710">
    <property type="entry name" value="RmlC-like_jellyroll"/>
</dbReference>
<keyword evidence="1" id="KW-0238">DNA-binding</keyword>
<dbReference type="PROSITE" id="PS50943">
    <property type="entry name" value="HTH_CROC1"/>
    <property type="match status" value="1"/>
</dbReference>
<dbReference type="SUPFAM" id="SSF47413">
    <property type="entry name" value="lambda repressor-like DNA-binding domains"/>
    <property type="match status" value="1"/>
</dbReference>
<dbReference type="Pfam" id="PF12844">
    <property type="entry name" value="HTH_19"/>
    <property type="match status" value="1"/>
</dbReference>
<evidence type="ECO:0000313" key="4">
    <source>
        <dbReference type="EMBL" id="TYT25933.1"/>
    </source>
</evidence>
<dbReference type="InterPro" id="IPR013096">
    <property type="entry name" value="Cupin_2"/>
</dbReference>
<dbReference type="PANTHER" id="PTHR46797:SF20">
    <property type="entry name" value="BLR4304 PROTEIN"/>
    <property type="match status" value="1"/>
</dbReference>
<dbReference type="GO" id="GO:0003677">
    <property type="term" value="F:DNA binding"/>
    <property type="evidence" value="ECO:0007669"/>
    <property type="project" value="UniProtKB-KW"/>
</dbReference>
<dbReference type="SMART" id="SM00530">
    <property type="entry name" value="HTH_XRE"/>
    <property type="match status" value="1"/>
</dbReference>
<dbReference type="CDD" id="cd02209">
    <property type="entry name" value="cupin_XRE_C"/>
    <property type="match status" value="1"/>
</dbReference>
<evidence type="ECO:0000313" key="5">
    <source>
        <dbReference type="Proteomes" id="UP000324973"/>
    </source>
</evidence>
<dbReference type="SUPFAM" id="SSF51182">
    <property type="entry name" value="RmlC-like cupins"/>
    <property type="match status" value="1"/>
</dbReference>
<name>A0A5D4XPR0_9GAMM</name>
<feature type="domain" description="HTH cro/C1-type" evidence="3">
    <location>
        <begin position="12"/>
        <end position="66"/>
    </location>
</feature>
<comment type="caution">
    <text evidence="4">The sequence shown here is derived from an EMBL/GenBank/DDBJ whole genome shotgun (WGS) entry which is preliminary data.</text>
</comment>
<dbReference type="OrthoDB" id="9805356at2"/>
<dbReference type="InterPro" id="IPR050807">
    <property type="entry name" value="TransReg_Diox_bact_type"/>
</dbReference>
<dbReference type="GO" id="GO:0003700">
    <property type="term" value="F:DNA-binding transcription factor activity"/>
    <property type="evidence" value="ECO:0007669"/>
    <property type="project" value="TreeGrafter"/>
</dbReference>
<dbReference type="Pfam" id="PF07883">
    <property type="entry name" value="Cupin_2"/>
    <property type="match status" value="1"/>
</dbReference>
<dbReference type="Proteomes" id="UP000324973">
    <property type="component" value="Unassembled WGS sequence"/>
</dbReference>
<organism evidence="4 5">
    <name type="scientific">Luteimonas viscosa</name>
    <dbReference type="NCBI Taxonomy" id="1132694"/>
    <lineage>
        <taxon>Bacteria</taxon>
        <taxon>Pseudomonadati</taxon>
        <taxon>Pseudomonadota</taxon>
        <taxon>Gammaproteobacteria</taxon>
        <taxon>Lysobacterales</taxon>
        <taxon>Lysobacteraceae</taxon>
        <taxon>Luteimonas</taxon>
    </lineage>
</organism>
<dbReference type="AlphaFoldDB" id="A0A5D4XPR0"/>
<keyword evidence="5" id="KW-1185">Reference proteome</keyword>
<accession>A0A5D4XPR0</accession>
<dbReference type="EMBL" id="VTFT01000001">
    <property type="protein sequence ID" value="TYT25933.1"/>
    <property type="molecule type" value="Genomic_DNA"/>
</dbReference>
<dbReference type="InterPro" id="IPR011051">
    <property type="entry name" value="RmlC_Cupin_sf"/>
</dbReference>
<sequence>MTAQHPTIGGLLRSLRARKGWTLKQMSEHSGIPLSTLSKVEHDRLTLTYDKLLQLSQRLNLRMSELFAEQAEAPEQPVTARRSIGRIEDAIRVNTPNYDYYYLCPELRRKRMIPVLTRVRAKTIEEFGELVRHSGEEYIHVLEGRMEVHTEFYDPMVLETGESVYIDSNMGHAYIAAEGCDEVLLLGVCSSADEQLMESLLTLHGEEGAAREAGVKRPRPAPANAVARERSPPRKRTAAK</sequence>
<reference evidence="4 5" key="1">
    <citation type="submission" date="2019-08" db="EMBL/GenBank/DDBJ databases">
        <title>Luteimonas viscosus sp. nov., isolated from soil of a sunflower field.</title>
        <authorList>
            <person name="Jianli Z."/>
            <person name="Ying Z."/>
        </authorList>
    </citation>
    <scope>NUCLEOTIDE SEQUENCE [LARGE SCALE GENOMIC DNA]</scope>
    <source>
        <strain evidence="4 5">XBU10</strain>
    </source>
</reference>